<keyword evidence="1" id="KW-0344">Guanine-nucleotide releasing factor</keyword>
<name>A0A0D8XI95_DICVI</name>
<dbReference type="OrthoDB" id="4066896at2759"/>
<dbReference type="Gene3D" id="2.30.29.30">
    <property type="entry name" value="Pleckstrin-homology domain (PH domain)/Phosphotyrosine-binding domain (PTB)"/>
    <property type="match status" value="1"/>
</dbReference>
<evidence type="ECO:0000256" key="2">
    <source>
        <dbReference type="SAM" id="Coils"/>
    </source>
</evidence>
<dbReference type="GO" id="GO:0030036">
    <property type="term" value="P:actin cytoskeleton organization"/>
    <property type="evidence" value="ECO:0007669"/>
    <property type="project" value="TreeGrafter"/>
</dbReference>
<evidence type="ECO:0000313" key="5">
    <source>
        <dbReference type="Proteomes" id="UP000053766"/>
    </source>
</evidence>
<dbReference type="PANTHER" id="PTHR12877:SF15">
    <property type="entry name" value="RHO GUANINE NUCLEOTIDE EXCHANGE FACTOR 17"/>
    <property type="match status" value="1"/>
</dbReference>
<dbReference type="PROSITE" id="PS50010">
    <property type="entry name" value="DH_2"/>
    <property type="match status" value="1"/>
</dbReference>
<organism evidence="4 5">
    <name type="scientific">Dictyocaulus viviparus</name>
    <name type="common">Bovine lungworm</name>
    <dbReference type="NCBI Taxonomy" id="29172"/>
    <lineage>
        <taxon>Eukaryota</taxon>
        <taxon>Metazoa</taxon>
        <taxon>Ecdysozoa</taxon>
        <taxon>Nematoda</taxon>
        <taxon>Chromadorea</taxon>
        <taxon>Rhabditida</taxon>
        <taxon>Rhabditina</taxon>
        <taxon>Rhabditomorpha</taxon>
        <taxon>Strongyloidea</taxon>
        <taxon>Metastrongylidae</taxon>
        <taxon>Dictyocaulus</taxon>
    </lineage>
</organism>
<feature type="domain" description="DH" evidence="3">
    <location>
        <begin position="233"/>
        <end position="456"/>
    </location>
</feature>
<sequence length="1169" mass="131177">MQQVGQDDSDFCGEDTLTEIEELQDAAKSIQSLQRVLKRPQHSTDRGAFSYVMLSVFSDADESTSVVVDPSADGRVSGISTRLGHPRGVMQFLPSMGNDLFMSPTNTYRGRASLSRKTSAPDAFVSLSVLSESELNPITSRNRRRGVVDDFLETSLEQKNSESLAGVSRFSKLLRSFRSDQNPSETHSTISWRPYGFSESAGEECRMEDSLLQADILLWKKRSHASLRKHYSVRNLAARELYDTEKSFVEGLEFLVTANRFRVQKYMRPLRQPLECTLIEPGLADKIFYKVPEVLAHHQVLLAALSSRIEEWNKESVIGDVLLSHVSIRYHICRIIQFFSYFFLQSSLRSVPYPFDLLINFSKQSMVDTYISFVDNFKYAKAAIAQARGKPSFEKYYNRCCRDHRNKLDLDSLLISPIQRVPRYELLVKQLIKHTPTEHADHEVLLRAQRHIHNLALTKIQEKELYNIKTMSHSNLIRGSKYSVEVSKNFVIKVAINQHKEANEQMEQRLREIEAIVDGLDDLVSTGRNLVRYDMVQMRCRGDEKRQRCVFTLSDQLVLTSVRRKNPTRNTKLITQSADFLDSNRFKLIIKISLDDVEIAKDTLSILQDAEQTIDVVREDQKVIRKVIELANLIKGSKEKLLTILDEMSSENNRRLRLLNDQMLSNPDLTTVQLAIATANGVETVPLEFGSAEKRAIWETAFRESKNALINQQISAPPAQLKSVIVHQTRPGLQLCAGTIVPGKRSDSAPYIWLCASDKFSGQVAVLSLENGDPCIESCAGIGNAAVTATCTVPPPPSTKRKRKVRSQKSLEVFSRNETLFDRISSGESSESDDDTSTGQITVWIGNGDGEVFVVNSTERIRTRARERVARLSDPVTAITNAAGYVYVATASPSSVQLLRFHTTAERLWDLDAPIHIGHSLTRPILAMCQVGKRLLLVSGHQIHAMDTEGSGWEKPVDIVASTDFLQLMTSSGSVIFCCGRRSTNVYVVNAFSLKVFNHFGISACVRTHLAGRDDIIREHKMGCLRISCITAATSQLWIGTSAGFVISTPLHCAKTQPNPPLSDFFSIPVREMGHSGPCRVLIPINISLNRKAKRMSLNVPSQQASQVKLSLFLSERELRCFLMIFSYTKLLVASCGDGLDDLNGNQDPTNDAVNHVIFWKCPQLCDTS</sequence>
<dbReference type="AlphaFoldDB" id="A0A0D8XI95"/>
<protein>
    <submittedName>
        <fullName evidence="4">RhoGEF domain protein</fullName>
    </submittedName>
</protein>
<dbReference type="InterPro" id="IPR000219">
    <property type="entry name" value="DH_dom"/>
</dbReference>
<reference evidence="4 5" key="1">
    <citation type="submission" date="2013-11" db="EMBL/GenBank/DDBJ databases">
        <title>Draft genome of the bovine lungworm Dictyocaulus viviparus.</title>
        <authorList>
            <person name="Mitreva M."/>
        </authorList>
    </citation>
    <scope>NUCLEOTIDE SEQUENCE [LARGE SCALE GENOMIC DNA]</scope>
    <source>
        <strain evidence="4 5">HannoverDv2000</strain>
    </source>
</reference>
<dbReference type="PROSITE" id="PS00741">
    <property type="entry name" value="DH_1"/>
    <property type="match status" value="1"/>
</dbReference>
<dbReference type="PANTHER" id="PTHR12877">
    <property type="entry name" value="RHO GUANINE NUCLEOTIDE EXCHANGE FACTOR"/>
    <property type="match status" value="1"/>
</dbReference>
<dbReference type="InterPro" id="IPR011993">
    <property type="entry name" value="PH-like_dom_sf"/>
</dbReference>
<gene>
    <name evidence="4" type="ORF">DICVIV_09655</name>
</gene>
<keyword evidence="5" id="KW-1185">Reference proteome</keyword>
<feature type="coiled-coil region" evidence="2">
    <location>
        <begin position="492"/>
        <end position="523"/>
    </location>
</feature>
<proteinExistence type="predicted"/>
<dbReference type="CDD" id="cd00160">
    <property type="entry name" value="RhoGEF"/>
    <property type="match status" value="1"/>
</dbReference>
<accession>A0A0D8XI95</accession>
<dbReference type="SMART" id="SM00325">
    <property type="entry name" value="RhoGEF"/>
    <property type="match status" value="1"/>
</dbReference>
<dbReference type="Proteomes" id="UP000053766">
    <property type="component" value="Unassembled WGS sequence"/>
</dbReference>
<evidence type="ECO:0000313" key="4">
    <source>
        <dbReference type="EMBL" id="KJH44313.1"/>
    </source>
</evidence>
<dbReference type="InterPro" id="IPR001331">
    <property type="entry name" value="GDS_CDC24_CS"/>
</dbReference>
<dbReference type="GO" id="GO:0035556">
    <property type="term" value="P:intracellular signal transduction"/>
    <property type="evidence" value="ECO:0007669"/>
    <property type="project" value="InterPro"/>
</dbReference>
<dbReference type="InterPro" id="IPR035899">
    <property type="entry name" value="DBL_dom_sf"/>
</dbReference>
<dbReference type="InterPro" id="IPR011047">
    <property type="entry name" value="Quinoprotein_ADH-like_sf"/>
</dbReference>
<dbReference type="Gene3D" id="1.20.900.10">
    <property type="entry name" value="Dbl homology (DH) domain"/>
    <property type="match status" value="1"/>
</dbReference>
<dbReference type="STRING" id="29172.A0A0D8XI95"/>
<dbReference type="EMBL" id="KN716483">
    <property type="protein sequence ID" value="KJH44313.1"/>
    <property type="molecule type" value="Genomic_DNA"/>
</dbReference>
<keyword evidence="2" id="KW-0175">Coiled coil</keyword>
<dbReference type="GO" id="GO:0005085">
    <property type="term" value="F:guanyl-nucleotide exchange factor activity"/>
    <property type="evidence" value="ECO:0007669"/>
    <property type="project" value="UniProtKB-KW"/>
</dbReference>
<dbReference type="Pfam" id="PF00621">
    <property type="entry name" value="RhoGEF"/>
    <property type="match status" value="1"/>
</dbReference>
<evidence type="ECO:0000259" key="3">
    <source>
        <dbReference type="PROSITE" id="PS50010"/>
    </source>
</evidence>
<evidence type="ECO:0000256" key="1">
    <source>
        <dbReference type="ARBA" id="ARBA00022658"/>
    </source>
</evidence>
<dbReference type="SUPFAM" id="SSF50998">
    <property type="entry name" value="Quinoprotein alcohol dehydrogenase-like"/>
    <property type="match status" value="1"/>
</dbReference>
<dbReference type="SUPFAM" id="SSF48065">
    <property type="entry name" value="DBL homology domain (DH-domain)"/>
    <property type="match status" value="1"/>
</dbReference>
<reference evidence="5" key="2">
    <citation type="journal article" date="2016" name="Sci. Rep.">
        <title>Dictyocaulus viviparus genome, variome and transcriptome elucidate lungworm biology and support future intervention.</title>
        <authorList>
            <person name="McNulty S.N."/>
            <person name="Strube C."/>
            <person name="Rosa B.A."/>
            <person name="Martin J.C."/>
            <person name="Tyagi R."/>
            <person name="Choi Y.J."/>
            <person name="Wang Q."/>
            <person name="Hallsworth Pepin K."/>
            <person name="Zhang X."/>
            <person name="Ozersky P."/>
            <person name="Wilson R.K."/>
            <person name="Sternberg P.W."/>
            <person name="Gasser R.B."/>
            <person name="Mitreva M."/>
        </authorList>
    </citation>
    <scope>NUCLEOTIDE SEQUENCE [LARGE SCALE GENOMIC DNA]</scope>
    <source>
        <strain evidence="5">HannoverDv2000</strain>
    </source>
</reference>
<dbReference type="InterPro" id="IPR039919">
    <property type="entry name" value="ARHGEF10/ARHGEF17"/>
</dbReference>